<dbReference type="NCBIfam" id="TIGR01626">
    <property type="entry name" value="ytfJ_HI0045"/>
    <property type="match status" value="1"/>
</dbReference>
<proteinExistence type="predicted"/>
<dbReference type="Proteomes" id="UP000002734">
    <property type="component" value="Chromosome"/>
</dbReference>
<dbReference type="eggNOG" id="COG3054">
    <property type="taxonomic scope" value="Bacteria"/>
</dbReference>
<evidence type="ECO:0008006" key="3">
    <source>
        <dbReference type="Google" id="ProtNLM"/>
    </source>
</evidence>
<dbReference type="Gene3D" id="3.40.30.10">
    <property type="entry name" value="Glutaredoxin"/>
    <property type="match status" value="1"/>
</dbReference>
<dbReference type="STRING" id="579405.Dd703_0818"/>
<organism evidence="1 2">
    <name type="scientific">Musicola paradisiaca (strain Ech703)</name>
    <name type="common">Dickeya paradisiaca</name>
    <name type="synonym">Dickeya dadantii</name>
    <dbReference type="NCBI Taxonomy" id="579405"/>
    <lineage>
        <taxon>Bacteria</taxon>
        <taxon>Pseudomonadati</taxon>
        <taxon>Pseudomonadota</taxon>
        <taxon>Gammaproteobacteria</taxon>
        <taxon>Enterobacterales</taxon>
        <taxon>Pectobacteriaceae</taxon>
        <taxon>Musicola</taxon>
    </lineage>
</organism>
<dbReference type="KEGG" id="dda:Dd703_0818"/>
<reference evidence="1" key="1">
    <citation type="submission" date="2009-06" db="EMBL/GenBank/DDBJ databases">
        <title>Complete sequence of Dickeya dadantii Ech703.</title>
        <authorList>
            <consortium name="US DOE Joint Genome Institute"/>
            <person name="Lucas S."/>
            <person name="Copeland A."/>
            <person name="Lapidus A."/>
            <person name="Glavina del Rio T."/>
            <person name="Dalin E."/>
            <person name="Tice H."/>
            <person name="Bruce D."/>
            <person name="Goodwin L."/>
            <person name="Pitluck S."/>
            <person name="Chertkov O."/>
            <person name="Brettin T."/>
            <person name="Detter J.C."/>
            <person name="Han C."/>
            <person name="Larimer F."/>
            <person name="Land M."/>
            <person name="Hauser L."/>
            <person name="Kyrpides N."/>
            <person name="Mikhailova N."/>
            <person name="Balakrishnan V."/>
            <person name="Glasner J."/>
            <person name="Perna N.T."/>
        </authorList>
    </citation>
    <scope>NUCLEOTIDE SEQUENCE [LARGE SCALE GENOMIC DNA]</scope>
    <source>
        <strain evidence="1">Ech703</strain>
    </source>
</reference>
<dbReference type="RefSeq" id="WP_012764446.1">
    <property type="nucleotide sequence ID" value="NC_012880.1"/>
</dbReference>
<dbReference type="InterPro" id="IPR006513">
    <property type="entry name" value="YtfJ_HI0045"/>
</dbReference>
<dbReference type="AlphaFoldDB" id="C6CAS8"/>
<dbReference type="Pfam" id="PF09695">
    <property type="entry name" value="YtfJ_HI0045"/>
    <property type="match status" value="1"/>
</dbReference>
<evidence type="ECO:0000313" key="1">
    <source>
        <dbReference type="EMBL" id="ACS84628.1"/>
    </source>
</evidence>
<keyword evidence="2" id="KW-1185">Reference proteome</keyword>
<gene>
    <name evidence="1" type="ordered locus">Dd703_0818</name>
</gene>
<protein>
    <recommendedName>
        <fullName evidence="3">YtfJ family protein</fullName>
    </recommendedName>
</protein>
<sequence length="201" mass="22877">MTRRACLLTIWVLLIFPRWLPAHILPLYRMLPDVVVSDGGELQYQDGKPHYLSWSSAQLVGKVRLIQHIAGRMSARNMNETLMTALKAANLPREYYQTTTIVNADEAVIGTGFFVRKRIEAGKTQYPWTQFVLDNQGEVRKAWQLTPKSAAVIVLDKEGRIRYVKDGSLNRQEVQQVVNLLQVLLSQASSEQGDTKPRIEK</sequence>
<dbReference type="HOGENOM" id="CLU_091011_0_0_6"/>
<dbReference type="EMBL" id="CP001654">
    <property type="protein sequence ID" value="ACS84628.1"/>
    <property type="molecule type" value="Genomic_DNA"/>
</dbReference>
<name>C6CAS8_MUSP7</name>
<accession>C6CAS8</accession>
<evidence type="ECO:0000313" key="2">
    <source>
        <dbReference type="Proteomes" id="UP000002734"/>
    </source>
</evidence>